<evidence type="ECO:0000313" key="4">
    <source>
        <dbReference type="Proteomes" id="UP000317238"/>
    </source>
</evidence>
<dbReference type="AlphaFoldDB" id="A0A5C5Y5E8"/>
<evidence type="ECO:0000259" key="2">
    <source>
        <dbReference type="Pfam" id="PF07589"/>
    </source>
</evidence>
<keyword evidence="4" id="KW-1185">Reference proteome</keyword>
<feature type="domain" description="Ice-binding protein C-terminal" evidence="2">
    <location>
        <begin position="252"/>
        <end position="275"/>
    </location>
</feature>
<feature type="signal peptide" evidence="1">
    <location>
        <begin position="1"/>
        <end position="20"/>
    </location>
</feature>
<protein>
    <recommendedName>
        <fullName evidence="2">Ice-binding protein C-terminal domain-containing protein</fullName>
    </recommendedName>
</protein>
<gene>
    <name evidence="3" type="ORF">Pan14r_21770</name>
</gene>
<evidence type="ECO:0000256" key="1">
    <source>
        <dbReference type="SAM" id="SignalP"/>
    </source>
</evidence>
<evidence type="ECO:0000313" key="3">
    <source>
        <dbReference type="EMBL" id="TWT69881.1"/>
    </source>
</evidence>
<keyword evidence="1" id="KW-0732">Signal</keyword>
<feature type="chain" id="PRO_5022900249" description="Ice-binding protein C-terminal domain-containing protein" evidence="1">
    <location>
        <begin position="21"/>
        <end position="279"/>
    </location>
</feature>
<organism evidence="3 4">
    <name type="scientific">Crateriforma conspicua</name>
    <dbReference type="NCBI Taxonomy" id="2527996"/>
    <lineage>
        <taxon>Bacteria</taxon>
        <taxon>Pseudomonadati</taxon>
        <taxon>Planctomycetota</taxon>
        <taxon>Planctomycetia</taxon>
        <taxon>Planctomycetales</taxon>
        <taxon>Planctomycetaceae</taxon>
        <taxon>Crateriforma</taxon>
    </lineage>
</organism>
<accession>A0A5C5Y5E8</accession>
<dbReference type="InterPro" id="IPR013424">
    <property type="entry name" value="Ice-binding_C"/>
</dbReference>
<dbReference type="NCBIfam" id="TIGR02595">
    <property type="entry name" value="PEP_CTERM"/>
    <property type="match status" value="1"/>
</dbReference>
<name>A0A5C5Y5E8_9PLAN</name>
<dbReference type="Pfam" id="PF07589">
    <property type="entry name" value="PEP-CTERM"/>
    <property type="match status" value="1"/>
</dbReference>
<sequence length="279" mass="29445" precursor="true">MKRLFTAVLAAGCLFGTASADVTLDAIGQTKTIDFEGFAGNGFAPADAGVDGQGIISGANDGRLDSYDWSAKLFEDSFLTLEVPFEGGMPAGNEDFFSRGDGYGAGITDDGIYNFITGGSNTNDASLGVVPRFSDTFDSGFFALRLLNNTGNDLSSILVDFTVFDFNNQSGQTLLNLEFSADGSTFSSTGVQFESDLTADASWKETQLSTLISTPTPIADQQQFFLRWNGSIAGQTSGLGDIVAIDNISVTAVPEPSSLIALGAVSAFAARRYRRRKNG</sequence>
<reference evidence="3 4" key="1">
    <citation type="submission" date="2019-02" db="EMBL/GenBank/DDBJ databases">
        <title>Deep-cultivation of Planctomycetes and their phenomic and genomic characterization uncovers novel biology.</title>
        <authorList>
            <person name="Wiegand S."/>
            <person name="Jogler M."/>
            <person name="Boedeker C."/>
            <person name="Pinto D."/>
            <person name="Vollmers J."/>
            <person name="Rivas-Marin E."/>
            <person name="Kohn T."/>
            <person name="Peeters S.H."/>
            <person name="Heuer A."/>
            <person name="Rast P."/>
            <person name="Oberbeckmann S."/>
            <person name="Bunk B."/>
            <person name="Jeske O."/>
            <person name="Meyerdierks A."/>
            <person name="Storesund J.E."/>
            <person name="Kallscheuer N."/>
            <person name="Luecker S."/>
            <person name="Lage O.M."/>
            <person name="Pohl T."/>
            <person name="Merkel B.J."/>
            <person name="Hornburger P."/>
            <person name="Mueller R.-W."/>
            <person name="Bruemmer F."/>
            <person name="Labrenz M."/>
            <person name="Spormann A.M."/>
            <person name="Op Den Camp H."/>
            <person name="Overmann J."/>
            <person name="Amann R."/>
            <person name="Jetten M.S.M."/>
            <person name="Mascher T."/>
            <person name="Medema M.H."/>
            <person name="Devos D.P."/>
            <person name="Kaster A.-K."/>
            <person name="Ovreas L."/>
            <person name="Rohde M."/>
            <person name="Galperin M.Y."/>
            <person name="Jogler C."/>
        </authorList>
    </citation>
    <scope>NUCLEOTIDE SEQUENCE [LARGE SCALE GENOMIC DNA]</scope>
    <source>
        <strain evidence="3 4">Pan14r</strain>
    </source>
</reference>
<dbReference type="EMBL" id="SJPL01000001">
    <property type="protein sequence ID" value="TWT69881.1"/>
    <property type="molecule type" value="Genomic_DNA"/>
</dbReference>
<proteinExistence type="predicted"/>
<dbReference type="Proteomes" id="UP000317238">
    <property type="component" value="Unassembled WGS sequence"/>
</dbReference>
<comment type="caution">
    <text evidence="3">The sequence shown here is derived from an EMBL/GenBank/DDBJ whole genome shotgun (WGS) entry which is preliminary data.</text>
</comment>